<gene>
    <name evidence="1" type="ORF">ABID56_000025</name>
</gene>
<dbReference type="Proteomes" id="UP001549167">
    <property type="component" value="Unassembled WGS sequence"/>
</dbReference>
<evidence type="ECO:0000313" key="1">
    <source>
        <dbReference type="EMBL" id="MET3681946.1"/>
    </source>
</evidence>
<accession>A0ABV2KQV2</accession>
<proteinExistence type="predicted"/>
<name>A0ABV2KQV2_9BACI</name>
<comment type="caution">
    <text evidence="1">The sequence shown here is derived from an EMBL/GenBank/DDBJ whole genome shotgun (WGS) entry which is preliminary data.</text>
</comment>
<keyword evidence="2" id="KW-1185">Reference proteome</keyword>
<dbReference type="EMBL" id="JBEPMX010000001">
    <property type="protein sequence ID" value="MET3681946.1"/>
    <property type="molecule type" value="Genomic_DNA"/>
</dbReference>
<sequence>MSVKSRIYKVLRIWNDVDAVRKGRAGKRVRRRVAGKATGKMFKKLTLLRSVVDIAIRCRWTLSDDPDGLVSTLATKADFISFLD</sequence>
<dbReference type="RefSeq" id="WP_354218279.1">
    <property type="nucleotide sequence ID" value="NZ_JBEPMX010000001.1"/>
</dbReference>
<protein>
    <submittedName>
        <fullName evidence="1">Uncharacterized protein</fullName>
    </submittedName>
</protein>
<evidence type="ECO:0000313" key="2">
    <source>
        <dbReference type="Proteomes" id="UP001549167"/>
    </source>
</evidence>
<reference evidence="1 2" key="1">
    <citation type="submission" date="2024-06" db="EMBL/GenBank/DDBJ databases">
        <title>Genomic Encyclopedia of Type Strains, Phase IV (KMG-IV): sequencing the most valuable type-strain genomes for metagenomic binning, comparative biology and taxonomic classification.</title>
        <authorList>
            <person name="Goeker M."/>
        </authorList>
    </citation>
    <scope>NUCLEOTIDE SEQUENCE [LARGE SCALE GENOMIC DNA]</scope>
    <source>
        <strain evidence="1 2">DSM 23520</strain>
    </source>
</reference>
<organism evidence="1 2">
    <name type="scientific">Alkalibacillus flavidus</name>
    <dbReference type="NCBI Taxonomy" id="546021"/>
    <lineage>
        <taxon>Bacteria</taxon>
        <taxon>Bacillati</taxon>
        <taxon>Bacillota</taxon>
        <taxon>Bacilli</taxon>
        <taxon>Bacillales</taxon>
        <taxon>Bacillaceae</taxon>
        <taxon>Alkalibacillus</taxon>
    </lineage>
</organism>